<evidence type="ECO:0000256" key="7">
    <source>
        <dbReference type="ARBA" id="ARBA00022676"/>
    </source>
</evidence>
<dbReference type="NCBIfam" id="TIGR02074">
    <property type="entry name" value="PBP_1a_fam"/>
    <property type="match status" value="1"/>
</dbReference>
<comment type="caution">
    <text evidence="20">The sequence shown here is derived from an EMBL/GenBank/DDBJ whole genome shotgun (WGS) entry which is preliminary data.</text>
</comment>
<keyword evidence="7" id="KW-0328">Glycosyltransferase</keyword>
<organism evidence="20 21">
    <name type="scientific">Candidatus Berkelbacteria bacterium CG03_land_8_20_14_0_80_40_36</name>
    <dbReference type="NCBI Taxonomy" id="1974509"/>
    <lineage>
        <taxon>Bacteria</taxon>
        <taxon>Candidatus Berkelbacteria</taxon>
    </lineage>
</organism>
<dbReference type="Gene3D" id="2.60.40.10">
    <property type="entry name" value="Immunoglobulins"/>
    <property type="match status" value="1"/>
</dbReference>
<dbReference type="InterPro" id="IPR001264">
    <property type="entry name" value="Glyco_trans_51"/>
</dbReference>
<evidence type="ECO:0000256" key="13">
    <source>
        <dbReference type="ARBA" id="ARBA00023268"/>
    </source>
</evidence>
<evidence type="ECO:0000313" key="21">
    <source>
        <dbReference type="Proteomes" id="UP000229966"/>
    </source>
</evidence>
<evidence type="ECO:0000313" key="20">
    <source>
        <dbReference type="EMBL" id="PIV25423.1"/>
    </source>
</evidence>
<dbReference type="GO" id="GO:0005886">
    <property type="term" value="C:plasma membrane"/>
    <property type="evidence" value="ECO:0007669"/>
    <property type="project" value="UniProtKB-SubCell"/>
</dbReference>
<dbReference type="SUPFAM" id="SSF49363">
    <property type="entry name" value="Purple acid phosphatase, N-terminal domain"/>
    <property type="match status" value="1"/>
</dbReference>
<dbReference type="GO" id="GO:0046872">
    <property type="term" value="F:metal ion binding"/>
    <property type="evidence" value="ECO:0007669"/>
    <property type="project" value="InterPro"/>
</dbReference>
<keyword evidence="10" id="KW-0133">Cell shape</keyword>
<dbReference type="Pfam" id="PF00905">
    <property type="entry name" value="Transpeptidase"/>
    <property type="match status" value="1"/>
</dbReference>
<dbReference type="EMBL" id="PEUM01000047">
    <property type="protein sequence ID" value="PIV25423.1"/>
    <property type="molecule type" value="Genomic_DNA"/>
</dbReference>
<name>A0A2M7CIG9_9BACT</name>
<proteinExistence type="inferred from homology"/>
<comment type="similarity">
    <text evidence="3">In the N-terminal section; belongs to the glycosyltransferase 51 family.</text>
</comment>
<dbReference type="Pfam" id="PF17957">
    <property type="entry name" value="Big_7"/>
    <property type="match status" value="1"/>
</dbReference>
<protein>
    <submittedName>
        <fullName evidence="20">Uncharacterized protein</fullName>
    </submittedName>
</protein>
<evidence type="ECO:0000256" key="2">
    <source>
        <dbReference type="ARBA" id="ARBA00007090"/>
    </source>
</evidence>
<sequence length="939" mass="103556">MKRTIKRIFNPIGIKHNLQKNLNRIKNPQKTWTRIKKLTFRQWLRLLWRGFLIFLFILVLIFIWYSKDLPTLSKLKNHKTAESTQIYDREGNLLYAISGEKQRIFMPLGDMPDNLINAVVATEDRDFYQHHGFDARGVARATYYNLQGRKVSQGGSTITQQYVKNALLTSRRTFSRKIKELILSLEIEAIYPKEKILELYLNEIPLGSTAYGVESASQRYFDKSAKELNLEESASLAAMIQAPTYYSPHGNHVDKLLARKDYVVSNMLDTGKITADEAKAAKQQSPQFTTLKESLQAPHFIFYIKEYLTEKYGEQMVEEGGLRVTTTVDAKAQKMAEDAIKSGEKKLEQNGANNASLVAIDPQNGQIIAMVGSRNYFNNNIDGQVNVATSLRQPGSSFKPIVYATAFKGQYNPASILFDLKTNFGNYTPDNYDGNSRGPVTMRFALSNSLNIPAVKALSLAGITESIQTAENLGITTLTEPDRYGLSLVLGGGEVKPLEMAGAFGVFANEGKRAPITGILKVTDSKGDVLEEFKDDSKEVLDPQVAFLINSVMSDTETRRSIFGALANNLMVPGKTVGAKTGTTQEFHDAWTVGYSRQISVAVWTGNTDNKAMKKGADGSVVAAPIWNHFMKNYLKDKENVAFAQPGKVQKITVDKLSNKLPTNDSPETVSDYFASWQIPKKEDDIHVRVKINKTNGKLATEYTPENLIEEKLYTDIHSERPDNPSWEGPVRAWAEKNNMINKAPAEKDDMYGSLSDMPAIAITTPTNNQSLSGSVEFKATASAKFGISKVMFAVDNVQVAEDSETPYMATYDVNKLSAGKHTLAVFANDPNGASANSQVEFNVLADTAGPTLSNITISTVAGSAIISFITSEPATSYVKYGLTTTALNSKSLTEENALTSHIISLGGLTSGALYYFQIATSDSQGNLTSSATYNFNAK</sequence>
<evidence type="ECO:0000259" key="18">
    <source>
        <dbReference type="Pfam" id="PF00905"/>
    </source>
</evidence>
<keyword evidence="13" id="KW-0511">Multifunctional enzyme</keyword>
<evidence type="ECO:0000256" key="12">
    <source>
        <dbReference type="ARBA" id="ARBA00023136"/>
    </source>
</evidence>
<evidence type="ECO:0000256" key="17">
    <source>
        <dbReference type="SAM" id="Phobius"/>
    </source>
</evidence>
<dbReference type="GO" id="GO:0071555">
    <property type="term" value="P:cell wall organization"/>
    <property type="evidence" value="ECO:0007669"/>
    <property type="project" value="UniProtKB-KW"/>
</dbReference>
<dbReference type="PANTHER" id="PTHR32282">
    <property type="entry name" value="BINDING PROTEIN TRANSPEPTIDASE, PUTATIVE-RELATED"/>
    <property type="match status" value="1"/>
</dbReference>
<feature type="transmembrane region" description="Helical" evidence="17">
    <location>
        <begin position="46"/>
        <end position="65"/>
    </location>
</feature>
<dbReference type="FunFam" id="1.10.3810.10:FF:000001">
    <property type="entry name" value="Penicillin-binding protein 1A"/>
    <property type="match status" value="1"/>
</dbReference>
<keyword evidence="6" id="KW-0645">Protease</keyword>
<evidence type="ECO:0000256" key="5">
    <source>
        <dbReference type="ARBA" id="ARBA00022645"/>
    </source>
</evidence>
<dbReference type="GO" id="GO:0008360">
    <property type="term" value="P:regulation of cell shape"/>
    <property type="evidence" value="ECO:0007669"/>
    <property type="project" value="UniProtKB-KW"/>
</dbReference>
<dbReference type="GO" id="GO:0006508">
    <property type="term" value="P:proteolysis"/>
    <property type="evidence" value="ECO:0007669"/>
    <property type="project" value="UniProtKB-KW"/>
</dbReference>
<dbReference type="InterPro" id="IPR001460">
    <property type="entry name" value="PCN-bd_Tpept"/>
</dbReference>
<dbReference type="SUPFAM" id="SSF56601">
    <property type="entry name" value="beta-lactamase/transpeptidase-like"/>
    <property type="match status" value="1"/>
</dbReference>
<dbReference type="GO" id="GO:0008658">
    <property type="term" value="F:penicillin binding"/>
    <property type="evidence" value="ECO:0007669"/>
    <property type="project" value="InterPro"/>
</dbReference>
<evidence type="ECO:0000256" key="9">
    <source>
        <dbReference type="ARBA" id="ARBA00022801"/>
    </source>
</evidence>
<dbReference type="GO" id="GO:0003993">
    <property type="term" value="F:acid phosphatase activity"/>
    <property type="evidence" value="ECO:0007669"/>
    <property type="project" value="InterPro"/>
</dbReference>
<dbReference type="Proteomes" id="UP000229966">
    <property type="component" value="Unassembled WGS sequence"/>
</dbReference>
<comment type="similarity">
    <text evidence="2">In the C-terminal section; belongs to the transpeptidase family.</text>
</comment>
<evidence type="ECO:0000256" key="6">
    <source>
        <dbReference type="ARBA" id="ARBA00022670"/>
    </source>
</evidence>
<reference evidence="21" key="1">
    <citation type="submission" date="2017-09" db="EMBL/GenBank/DDBJ databases">
        <title>Depth-based differentiation of microbial function through sediment-hosted aquifers and enrichment of novel symbionts in the deep terrestrial subsurface.</title>
        <authorList>
            <person name="Probst A.J."/>
            <person name="Ladd B."/>
            <person name="Jarett J.K."/>
            <person name="Geller-Mcgrath D.E."/>
            <person name="Sieber C.M.K."/>
            <person name="Emerson J.B."/>
            <person name="Anantharaman K."/>
            <person name="Thomas B.C."/>
            <person name="Malmstrom R."/>
            <person name="Stieglmeier M."/>
            <person name="Klingl A."/>
            <person name="Woyke T."/>
            <person name="Ryan C.M."/>
            <person name="Banfield J.F."/>
        </authorList>
    </citation>
    <scope>NUCLEOTIDE SEQUENCE [LARGE SCALE GENOMIC DNA]</scope>
</reference>
<evidence type="ECO:0000256" key="14">
    <source>
        <dbReference type="ARBA" id="ARBA00023316"/>
    </source>
</evidence>
<dbReference type="GO" id="GO:0009252">
    <property type="term" value="P:peptidoglycan biosynthetic process"/>
    <property type="evidence" value="ECO:0007669"/>
    <property type="project" value="UniProtKB-KW"/>
</dbReference>
<dbReference type="InterPro" id="IPR013783">
    <property type="entry name" value="Ig-like_fold"/>
</dbReference>
<dbReference type="PANTHER" id="PTHR32282:SF11">
    <property type="entry name" value="PENICILLIN-BINDING PROTEIN 1B"/>
    <property type="match status" value="1"/>
</dbReference>
<evidence type="ECO:0000256" key="1">
    <source>
        <dbReference type="ARBA" id="ARBA00004236"/>
    </source>
</evidence>
<keyword evidence="4" id="KW-1003">Cell membrane</keyword>
<dbReference type="GO" id="GO:0030288">
    <property type="term" value="C:outer membrane-bounded periplasmic space"/>
    <property type="evidence" value="ECO:0007669"/>
    <property type="project" value="TreeGrafter"/>
</dbReference>
<evidence type="ECO:0000256" key="8">
    <source>
        <dbReference type="ARBA" id="ARBA00022679"/>
    </source>
</evidence>
<gene>
    <name evidence="20" type="ORF">COS38_01705</name>
</gene>
<dbReference type="InterPro" id="IPR036950">
    <property type="entry name" value="PBP_transglycosylase"/>
</dbReference>
<feature type="domain" description="Penicillin-binding protein transpeptidase" evidence="18">
    <location>
        <begin position="356"/>
        <end position="632"/>
    </location>
</feature>
<keyword evidence="9" id="KW-0378">Hydrolase</keyword>
<evidence type="ECO:0000256" key="10">
    <source>
        <dbReference type="ARBA" id="ARBA00022960"/>
    </source>
</evidence>
<evidence type="ECO:0000259" key="19">
    <source>
        <dbReference type="Pfam" id="PF00912"/>
    </source>
</evidence>
<dbReference type="Gene3D" id="1.10.3810.10">
    <property type="entry name" value="Biosynthetic peptidoglycan transglycosylase-like"/>
    <property type="match status" value="1"/>
</dbReference>
<keyword evidence="12 17" id="KW-0472">Membrane</keyword>
<comment type="catalytic activity">
    <reaction evidence="16">
        <text>[GlcNAc-(1-&gt;4)-Mur2Ac(oyl-L-Ala-gamma-D-Glu-L-Lys-D-Ala-D-Ala)](n)-di-trans,octa-cis-undecaprenyl diphosphate + beta-D-GlcNAc-(1-&gt;4)-Mur2Ac(oyl-L-Ala-gamma-D-Glu-L-Lys-D-Ala-D-Ala)-di-trans,octa-cis-undecaprenyl diphosphate = [GlcNAc-(1-&gt;4)-Mur2Ac(oyl-L-Ala-gamma-D-Glu-L-Lys-D-Ala-D-Ala)](n+1)-di-trans,octa-cis-undecaprenyl diphosphate + di-trans,octa-cis-undecaprenyl diphosphate + H(+)</text>
        <dbReference type="Rhea" id="RHEA:23708"/>
        <dbReference type="Rhea" id="RHEA-COMP:9602"/>
        <dbReference type="Rhea" id="RHEA-COMP:9603"/>
        <dbReference type="ChEBI" id="CHEBI:15378"/>
        <dbReference type="ChEBI" id="CHEBI:58405"/>
        <dbReference type="ChEBI" id="CHEBI:60033"/>
        <dbReference type="ChEBI" id="CHEBI:78435"/>
        <dbReference type="EC" id="2.4.99.28"/>
    </reaction>
</comment>
<dbReference type="GO" id="GO:0009002">
    <property type="term" value="F:serine-type D-Ala-D-Ala carboxypeptidase activity"/>
    <property type="evidence" value="ECO:0007669"/>
    <property type="project" value="UniProtKB-EC"/>
</dbReference>
<dbReference type="InterPro" id="IPR050396">
    <property type="entry name" value="Glycosyltr_51/Transpeptidase"/>
</dbReference>
<comment type="catalytic activity">
    <reaction evidence="15">
        <text>Preferential cleavage: (Ac)2-L-Lys-D-Ala-|-D-Ala. Also transpeptidation of peptidyl-alanyl moieties that are N-acyl substituents of D-alanine.</text>
        <dbReference type="EC" id="3.4.16.4"/>
    </reaction>
</comment>
<dbReference type="AlphaFoldDB" id="A0A2M7CIG9"/>
<dbReference type="Pfam" id="PF00912">
    <property type="entry name" value="Transgly"/>
    <property type="match status" value="1"/>
</dbReference>
<evidence type="ECO:0000256" key="3">
    <source>
        <dbReference type="ARBA" id="ARBA00007739"/>
    </source>
</evidence>
<keyword evidence="17" id="KW-1133">Transmembrane helix</keyword>
<dbReference type="InterPro" id="IPR023346">
    <property type="entry name" value="Lysozyme-like_dom_sf"/>
</dbReference>
<dbReference type="Gene3D" id="3.40.710.10">
    <property type="entry name" value="DD-peptidase/beta-lactamase superfamily"/>
    <property type="match status" value="1"/>
</dbReference>
<feature type="domain" description="Glycosyl transferase family 51" evidence="19">
    <location>
        <begin position="91"/>
        <end position="267"/>
    </location>
</feature>
<dbReference type="InterPro" id="IPR012338">
    <property type="entry name" value="Beta-lactam/transpept-like"/>
</dbReference>
<comment type="subcellular location">
    <subcellularLocation>
        <location evidence="1">Cell membrane</location>
    </subcellularLocation>
</comment>
<evidence type="ECO:0000256" key="11">
    <source>
        <dbReference type="ARBA" id="ARBA00022984"/>
    </source>
</evidence>
<keyword evidence="14" id="KW-0961">Cell wall biogenesis/degradation</keyword>
<evidence type="ECO:0000256" key="16">
    <source>
        <dbReference type="ARBA" id="ARBA00049902"/>
    </source>
</evidence>
<keyword evidence="17" id="KW-0812">Transmembrane</keyword>
<evidence type="ECO:0000256" key="15">
    <source>
        <dbReference type="ARBA" id="ARBA00034000"/>
    </source>
</evidence>
<dbReference type="SUPFAM" id="SSF53955">
    <property type="entry name" value="Lysozyme-like"/>
    <property type="match status" value="1"/>
</dbReference>
<keyword evidence="11" id="KW-0573">Peptidoglycan synthesis</keyword>
<dbReference type="GO" id="GO:0008955">
    <property type="term" value="F:peptidoglycan glycosyltransferase activity"/>
    <property type="evidence" value="ECO:0007669"/>
    <property type="project" value="UniProtKB-EC"/>
</dbReference>
<keyword evidence="8" id="KW-0808">Transferase</keyword>
<evidence type="ECO:0000256" key="4">
    <source>
        <dbReference type="ARBA" id="ARBA00022475"/>
    </source>
</evidence>
<dbReference type="InterPro" id="IPR008963">
    <property type="entry name" value="Purple_acid_Pase-like_N"/>
</dbReference>
<accession>A0A2M7CIG9</accession>
<keyword evidence="5" id="KW-0121">Carboxypeptidase</keyword>